<organism evidence="1 2">
    <name type="scientific">Sphingomonas humi</name>
    <dbReference type="NCBI Taxonomy" id="335630"/>
    <lineage>
        <taxon>Bacteria</taxon>
        <taxon>Pseudomonadati</taxon>
        <taxon>Pseudomonadota</taxon>
        <taxon>Alphaproteobacteria</taxon>
        <taxon>Sphingomonadales</taxon>
        <taxon>Sphingomonadaceae</taxon>
        <taxon>Sphingomonas</taxon>
    </lineage>
</organism>
<reference evidence="2" key="1">
    <citation type="journal article" date="2019" name="Int. J. Syst. Evol. Microbiol.">
        <title>The Global Catalogue of Microorganisms (GCM) 10K type strain sequencing project: providing services to taxonomists for standard genome sequencing and annotation.</title>
        <authorList>
            <consortium name="The Broad Institute Genomics Platform"/>
            <consortium name="The Broad Institute Genome Sequencing Center for Infectious Disease"/>
            <person name="Wu L."/>
            <person name="Ma J."/>
        </authorList>
    </citation>
    <scope>NUCLEOTIDE SEQUENCE [LARGE SCALE GENOMIC DNA]</scope>
    <source>
        <strain evidence="2">JCM 16603</strain>
    </source>
</reference>
<dbReference type="RefSeq" id="WP_344710273.1">
    <property type="nucleotide sequence ID" value="NZ_BAAAZD010000002.1"/>
</dbReference>
<protein>
    <recommendedName>
        <fullName evidence="3">Lipoprotein</fullName>
    </recommendedName>
</protein>
<evidence type="ECO:0008006" key="3">
    <source>
        <dbReference type="Google" id="ProtNLM"/>
    </source>
</evidence>
<name>A0ABP7S7U7_9SPHN</name>
<gene>
    <name evidence="1" type="ORF">GCM10022211_21530</name>
</gene>
<dbReference type="EMBL" id="BAAAZD010000002">
    <property type="protein sequence ID" value="GAA4007833.1"/>
    <property type="molecule type" value="Genomic_DNA"/>
</dbReference>
<evidence type="ECO:0000313" key="1">
    <source>
        <dbReference type="EMBL" id="GAA4007833.1"/>
    </source>
</evidence>
<dbReference type="Proteomes" id="UP001501310">
    <property type="component" value="Unassembled WGS sequence"/>
</dbReference>
<accession>A0ABP7S7U7</accession>
<proteinExistence type="predicted"/>
<sequence>MRYFGMAAASAAALMLGGCVREARIALPSELAASVEELGIDGMGGWRRGTFTLAGAPGEFTRGADRLQILDDLLVSNTGAGTFRYANLQGACRYREREVNVGVISARARPFSYRCLFSRNGALAGELVIEEERGTLGSMLSKRGREGFMLFDGVRYEVKSIHRDQGGGLANATPLGYRFDSAGRSFGAVDLNGTNKTLFAPRAGAAREAVFAGGLALSVLWDPAVINP</sequence>
<evidence type="ECO:0000313" key="2">
    <source>
        <dbReference type="Proteomes" id="UP001501310"/>
    </source>
</evidence>
<dbReference type="PROSITE" id="PS51257">
    <property type="entry name" value="PROKAR_LIPOPROTEIN"/>
    <property type="match status" value="1"/>
</dbReference>
<comment type="caution">
    <text evidence="1">The sequence shown here is derived from an EMBL/GenBank/DDBJ whole genome shotgun (WGS) entry which is preliminary data.</text>
</comment>
<keyword evidence="2" id="KW-1185">Reference proteome</keyword>